<dbReference type="Proteomes" id="UP001140206">
    <property type="component" value="Chromosome 1"/>
</dbReference>
<dbReference type="GO" id="GO:0016757">
    <property type="term" value="F:glycosyltransferase activity"/>
    <property type="evidence" value="ECO:0007669"/>
    <property type="project" value="UniProtKB-KW"/>
</dbReference>
<dbReference type="AlphaFoldDB" id="A0AAV8GG56"/>
<evidence type="ECO:0000313" key="8">
    <source>
        <dbReference type="Proteomes" id="UP001140206"/>
    </source>
</evidence>
<proteinExistence type="predicted"/>
<dbReference type="EMBL" id="JAMFTS010000001">
    <property type="protein sequence ID" value="KAJ4804382.1"/>
    <property type="molecule type" value="Genomic_DNA"/>
</dbReference>
<keyword evidence="5" id="KW-0325">Glycoprotein</keyword>
<evidence type="ECO:0008006" key="9">
    <source>
        <dbReference type="Google" id="ProtNLM"/>
    </source>
</evidence>
<reference evidence="7" key="1">
    <citation type="submission" date="2022-08" db="EMBL/GenBank/DDBJ databases">
        <authorList>
            <person name="Marques A."/>
        </authorList>
    </citation>
    <scope>NUCLEOTIDE SEQUENCE</scope>
    <source>
        <strain evidence="7">RhyPub2mFocal</strain>
        <tissue evidence="7">Leaves</tissue>
    </source>
</reference>
<keyword evidence="8" id="KW-1185">Reference proteome</keyword>
<name>A0AAV8GG56_9POAL</name>
<keyword evidence="2" id="KW-0328">Glycosyltransferase</keyword>
<gene>
    <name evidence="7" type="ORF">LUZ62_016948</name>
</gene>
<dbReference type="PANTHER" id="PTHR31042:SF8">
    <property type="entry name" value="CORE-2_I-BRANCHING BETA-1,6-N-ACETYLGLUCOSAMINYLTRANSFERASE FAMILY PROTEIN"/>
    <property type="match status" value="1"/>
</dbReference>
<dbReference type="GO" id="GO:0016020">
    <property type="term" value="C:membrane"/>
    <property type="evidence" value="ECO:0007669"/>
    <property type="project" value="UniProtKB-SubCell"/>
</dbReference>
<keyword evidence="4 6" id="KW-0472">Membrane</keyword>
<comment type="caution">
    <text evidence="7">The sequence shown here is derived from an EMBL/GenBank/DDBJ whole genome shotgun (WGS) entry which is preliminary data.</text>
</comment>
<evidence type="ECO:0000256" key="5">
    <source>
        <dbReference type="ARBA" id="ARBA00023180"/>
    </source>
</evidence>
<dbReference type="PROSITE" id="PS51257">
    <property type="entry name" value="PROKAR_LIPOPROTEIN"/>
    <property type="match status" value="1"/>
</dbReference>
<dbReference type="InterPro" id="IPR003406">
    <property type="entry name" value="Glyco_trans_14"/>
</dbReference>
<feature type="transmembrane region" description="Helical" evidence="6">
    <location>
        <begin position="12"/>
        <end position="34"/>
    </location>
</feature>
<evidence type="ECO:0000256" key="4">
    <source>
        <dbReference type="ARBA" id="ARBA00023136"/>
    </source>
</evidence>
<evidence type="ECO:0000256" key="3">
    <source>
        <dbReference type="ARBA" id="ARBA00022679"/>
    </source>
</evidence>
<evidence type="ECO:0000256" key="2">
    <source>
        <dbReference type="ARBA" id="ARBA00022676"/>
    </source>
</evidence>
<keyword evidence="3" id="KW-0808">Transferase</keyword>
<keyword evidence="6" id="KW-0812">Transmembrane</keyword>
<dbReference type="PANTHER" id="PTHR31042">
    <property type="entry name" value="CORE-2/I-BRANCHING BETA-1,6-N-ACETYLGLUCOSAMINYLTRANSFERASE FAMILY PROTEIN-RELATED"/>
    <property type="match status" value="1"/>
</dbReference>
<sequence>MQPSSPRKSRKILSILAGLGLGCLILSLFTTGYIDLHSMLIQARTRVVLAGLACTKSEPLSIRKGAKGCFYVSDKRALAAVSSFWERFFQGHDGLFSIYVHALPGYVPEFGRKSVFYQRQIPSQPAQWGEMNMCEAEQRLLANALLDWSNERFVLLSESCIPLFPFPVIYKYLIESKESFVGSFDDPGPYGRGRYNPKMVPEVDISQWRKGSQWFEVQRALAIDIISDTKYYPKFKEFCRPPCYVDEHYFPTMLTIKSPSLIAGRSVTWVDWSRGGSHPATFGKGDITEAFLKRVKEDQKCQYNGQESSVCLLFARKFAPNALKPLLEFSSSVLGFNSS</sequence>
<organism evidence="7 8">
    <name type="scientific">Rhynchospora pubera</name>
    <dbReference type="NCBI Taxonomy" id="906938"/>
    <lineage>
        <taxon>Eukaryota</taxon>
        <taxon>Viridiplantae</taxon>
        <taxon>Streptophyta</taxon>
        <taxon>Embryophyta</taxon>
        <taxon>Tracheophyta</taxon>
        <taxon>Spermatophyta</taxon>
        <taxon>Magnoliopsida</taxon>
        <taxon>Liliopsida</taxon>
        <taxon>Poales</taxon>
        <taxon>Cyperaceae</taxon>
        <taxon>Cyperoideae</taxon>
        <taxon>Rhynchosporeae</taxon>
        <taxon>Rhynchospora</taxon>
    </lineage>
</organism>
<protein>
    <recommendedName>
        <fullName evidence="9">Core-2/I-branching beta-1,6-N-acetylglucosaminyltransferase family protein</fullName>
    </recommendedName>
</protein>
<evidence type="ECO:0000256" key="6">
    <source>
        <dbReference type="SAM" id="Phobius"/>
    </source>
</evidence>
<accession>A0AAV8GG56</accession>
<comment type="subcellular location">
    <subcellularLocation>
        <location evidence="1">Membrane</location>
        <topology evidence="1">Single-pass type II membrane protein</topology>
    </subcellularLocation>
</comment>
<evidence type="ECO:0000256" key="1">
    <source>
        <dbReference type="ARBA" id="ARBA00004606"/>
    </source>
</evidence>
<dbReference type="Pfam" id="PF02485">
    <property type="entry name" value="Branch"/>
    <property type="match status" value="1"/>
</dbReference>
<dbReference type="InterPro" id="IPR044174">
    <property type="entry name" value="BC10-like"/>
</dbReference>
<evidence type="ECO:0000313" key="7">
    <source>
        <dbReference type="EMBL" id="KAJ4804382.1"/>
    </source>
</evidence>
<keyword evidence="6" id="KW-1133">Transmembrane helix</keyword>